<dbReference type="RefSeq" id="WP_274373093.1">
    <property type="nucleotide sequence ID" value="NZ_CP072943.1"/>
</dbReference>
<sequence>MKILLIGEYSGLHNNLSEGLLELGHEVTIASSGDGWKNFHTDIALSKTHFKGRLGKIESKFNLFRVAETAANYDIIQLISYKQVGPYLNPLFIKKLFNKNPNIFILATGSSPITTKYQRKNFPYCPFSISREEIDSVDCSDVEKFIKQSKNPLMILEEKKCLKYAKKIIPTSISYLLPYQNASNCIKDFIPMPINTKKYQNVLFDSKKNNGKIKILYGLSRGCLKGHVHIKKALDKIQEIKLKNIEITIINQVSFNNYVSLVRDCDFLIDQCKSYSYGMNALLGLAMGKIVFSGAENSIKEQLKNCPIVNINPDHLDIYNKIMNLIENSDEIICKKKQALLFVQENHDYINIAKKYLNIWTSNM</sequence>
<evidence type="ECO:0000313" key="2">
    <source>
        <dbReference type="Proteomes" id="UP000671879"/>
    </source>
</evidence>
<dbReference type="Proteomes" id="UP000671879">
    <property type="component" value="Chromosome"/>
</dbReference>
<evidence type="ECO:0000313" key="1">
    <source>
        <dbReference type="EMBL" id="QTX31901.1"/>
    </source>
</evidence>
<protein>
    <submittedName>
        <fullName evidence="1">Glycosyltransferase</fullName>
    </submittedName>
</protein>
<proteinExistence type="predicted"/>
<dbReference type="Gene3D" id="3.40.50.2000">
    <property type="entry name" value="Glycogen Phosphorylase B"/>
    <property type="match status" value="1"/>
</dbReference>
<keyword evidence="2" id="KW-1185">Reference proteome</keyword>
<reference evidence="2" key="1">
    <citation type="submission" date="2021-04" db="EMBL/GenBank/DDBJ databases">
        <title>A novel Synergistetes isolate from a pyrite-forming mixed culture.</title>
        <authorList>
            <person name="Bunk B."/>
            <person name="Sproer C."/>
            <person name="Spring S."/>
            <person name="Pester M."/>
        </authorList>
    </citation>
    <scope>NUCLEOTIDE SEQUENCE [LARGE SCALE GENOMIC DNA]</scope>
    <source>
        <strain evidence="2">J.5.4.2-T.3.5.2</strain>
    </source>
</reference>
<accession>A0A9Q7EYD6</accession>
<dbReference type="KEGG" id="aram:KAR29_11305"/>
<dbReference type="SUPFAM" id="SSF53756">
    <property type="entry name" value="UDP-Glycosyltransferase/glycogen phosphorylase"/>
    <property type="match status" value="1"/>
</dbReference>
<dbReference type="AlphaFoldDB" id="A0A9Q7EYD6"/>
<name>A0A9Q7EYD6_9BACT</name>
<organism evidence="1 2">
    <name type="scientific">Aminithiophilus ramosus</name>
    <dbReference type="NCBI Taxonomy" id="3029084"/>
    <lineage>
        <taxon>Bacteria</taxon>
        <taxon>Thermotogati</taxon>
        <taxon>Synergistota</taxon>
        <taxon>Synergistia</taxon>
        <taxon>Synergistales</taxon>
        <taxon>Aminithiophilaceae</taxon>
        <taxon>Aminithiophilus</taxon>
    </lineage>
</organism>
<dbReference type="EMBL" id="CP072943">
    <property type="protein sequence ID" value="QTX31901.1"/>
    <property type="molecule type" value="Genomic_DNA"/>
</dbReference>
<gene>
    <name evidence="1" type="ORF">KAR29_11305</name>
</gene>